<dbReference type="PANTHER" id="PTHR43400">
    <property type="entry name" value="FUMARATE REDUCTASE"/>
    <property type="match status" value="1"/>
</dbReference>
<dbReference type="InterPro" id="IPR036188">
    <property type="entry name" value="FAD/NAD-bd_sf"/>
</dbReference>
<dbReference type="InterPro" id="IPR027477">
    <property type="entry name" value="Succ_DH/fumarate_Rdtase_cat_sf"/>
</dbReference>
<evidence type="ECO:0000256" key="3">
    <source>
        <dbReference type="ARBA" id="ARBA00022827"/>
    </source>
</evidence>
<dbReference type="SUPFAM" id="SSF56425">
    <property type="entry name" value="Succinate dehydrogenase/fumarate reductase flavoprotein, catalytic domain"/>
    <property type="match status" value="1"/>
</dbReference>
<dbReference type="PRINTS" id="PR00411">
    <property type="entry name" value="PNDRDTASEI"/>
</dbReference>
<dbReference type="RefSeq" id="WP_247202240.1">
    <property type="nucleotide sequence ID" value="NZ_JALKCG010000008.1"/>
</dbReference>
<name>A0ABT0DR32_9HYPH</name>
<dbReference type="InterPro" id="IPR050315">
    <property type="entry name" value="FAD-oxidoreductase_2"/>
</dbReference>
<evidence type="ECO:0000313" key="6">
    <source>
        <dbReference type="EMBL" id="MCK0209742.1"/>
    </source>
</evidence>
<keyword evidence="4" id="KW-0560">Oxidoreductase</keyword>
<accession>A0ABT0DR32</accession>
<dbReference type="Gene3D" id="3.90.700.10">
    <property type="entry name" value="Succinate dehydrogenase/fumarate reductase flavoprotein, catalytic domain"/>
    <property type="match status" value="1"/>
</dbReference>
<dbReference type="EMBL" id="JALKCG010000008">
    <property type="protein sequence ID" value="MCK0209742.1"/>
    <property type="molecule type" value="Genomic_DNA"/>
</dbReference>
<evidence type="ECO:0000313" key="7">
    <source>
        <dbReference type="Proteomes" id="UP001202867"/>
    </source>
</evidence>
<dbReference type="PANTHER" id="PTHR43400:SF10">
    <property type="entry name" value="3-OXOSTEROID 1-DEHYDROGENASE"/>
    <property type="match status" value="1"/>
</dbReference>
<evidence type="ECO:0000256" key="2">
    <source>
        <dbReference type="ARBA" id="ARBA00022630"/>
    </source>
</evidence>
<comment type="cofactor">
    <cofactor evidence="1">
        <name>FAD</name>
        <dbReference type="ChEBI" id="CHEBI:57692"/>
    </cofactor>
</comment>
<dbReference type="Gene3D" id="3.50.50.60">
    <property type="entry name" value="FAD/NAD(P)-binding domain"/>
    <property type="match status" value="2"/>
</dbReference>
<sequence>MDNSGDWDESADIVVLGSGGAGLTAAVVAAVEGRRVLVLERTERIGGTTAYSSGTLWVPGFSSFAAPEEQERASVDALNYLDALVGAKAPREMRLAFLREGPRMMRYLAARTQAAFRTYPTSPDYYQELAGASAGGQAHEPLPFDGRTLGPDFARLRDPIPELMLFGGMMVTRGEAARLLKAWRSLDGLALAARLIARYGRDRLRRRRGTRLVLGNALVARLLASLLERGGEVRCGQETAALLVNEGRVCGVSVRTGSGLRRIAARDGVILAGGGFPANADWRRRYIPPPVPTHSPACPSCLGETLQLALDAGAALRAPGGGNAVWFPSSIAPRGDGSTAVYPHIVLDRAKPGLIAVDRAGRRFADEAASYDRFSRAIREAEASRPTLPAALVCDARFLWRYGLGMIRPMSLRLRPHLANGYLKRGDTPAQLAEALGVDAGGLAATIARWNAMCAEGHDEDFGKGGNLYDRSNGDAARGPNPCMAPLEKPPLYGVLVYPTPVATSLGLATNTQAQVLDAEDRPIPGLYACGNDMSAAMGGEYQGPGGQLGPGMTFAYIAARHAIGVASGEMEGPSPQKAP</sequence>
<dbReference type="InterPro" id="IPR003953">
    <property type="entry name" value="FAD-dep_OxRdtase_2_FAD-bd"/>
</dbReference>
<reference evidence="7" key="2">
    <citation type="submission" date="2023-07" db="EMBL/GenBank/DDBJ databases">
        <title>Ancylobacter moscoviensis sp. nov., facultatively methylotrophic bacteria from activated sludge and the reclassification of Starkeya novella (Starkey 1934) Kelly et al. 2000 as Ancylobacter novellus comb. nov., Starkeya koreensis Im et al. 2006 as Ancylobacter koreensis comb.nov., Angulomicrobium tetraedrale Vasil'eva et al. 1986 as Ancylobacter tetraedralis comb. nov., Angulomicrobium amanitiforme Fritz et al. 2004 as Ancylobacter amanitiformis comb. nov. and Methylorhabdus multivorans Doronina et al. 1996 as Ancylobacter multivorans comb. nov. and emended description of the genus Ancylobacter.</title>
        <authorList>
            <person name="Doronina N."/>
            <person name="Chemodurova A."/>
            <person name="Grouzdev D."/>
            <person name="Koziaeva V."/>
            <person name="Shi W."/>
            <person name="Wu L."/>
            <person name="Kaparullina E."/>
        </authorList>
    </citation>
    <scope>NUCLEOTIDE SEQUENCE [LARGE SCALE GENOMIC DNA]</scope>
    <source>
        <strain evidence="7">Jip08</strain>
    </source>
</reference>
<protein>
    <submittedName>
        <fullName evidence="6">FAD-dependent oxidoreductase</fullName>
    </submittedName>
</protein>
<keyword evidence="7" id="KW-1185">Reference proteome</keyword>
<proteinExistence type="predicted"/>
<reference evidence="6 7" key="1">
    <citation type="submission" date="2022-04" db="EMBL/GenBank/DDBJ databases">
        <authorList>
            <person name="Grouzdev D.S."/>
            <person name="Pantiukh K.S."/>
            <person name="Krutkina M.S."/>
        </authorList>
    </citation>
    <scope>NUCLEOTIDE SEQUENCE [LARGE SCALE GENOMIC DNA]</scope>
    <source>
        <strain evidence="6 7">Jip08</strain>
    </source>
</reference>
<keyword evidence="3" id="KW-0274">FAD</keyword>
<organism evidence="6 7">
    <name type="scientific">Ancylobacter koreensis</name>
    <dbReference type="NCBI Taxonomy" id="266121"/>
    <lineage>
        <taxon>Bacteria</taxon>
        <taxon>Pseudomonadati</taxon>
        <taxon>Pseudomonadota</taxon>
        <taxon>Alphaproteobacteria</taxon>
        <taxon>Hyphomicrobiales</taxon>
        <taxon>Xanthobacteraceae</taxon>
        <taxon>Ancylobacter</taxon>
    </lineage>
</organism>
<gene>
    <name evidence="6" type="ORF">MWN33_17040</name>
</gene>
<dbReference type="Proteomes" id="UP001202867">
    <property type="component" value="Unassembled WGS sequence"/>
</dbReference>
<dbReference type="Pfam" id="PF00890">
    <property type="entry name" value="FAD_binding_2"/>
    <property type="match status" value="1"/>
</dbReference>
<comment type="caution">
    <text evidence="6">The sequence shown here is derived from an EMBL/GenBank/DDBJ whole genome shotgun (WGS) entry which is preliminary data.</text>
</comment>
<keyword evidence="2" id="KW-0285">Flavoprotein</keyword>
<evidence type="ECO:0000256" key="1">
    <source>
        <dbReference type="ARBA" id="ARBA00001974"/>
    </source>
</evidence>
<evidence type="ECO:0000259" key="5">
    <source>
        <dbReference type="Pfam" id="PF00890"/>
    </source>
</evidence>
<dbReference type="SUPFAM" id="SSF51905">
    <property type="entry name" value="FAD/NAD(P)-binding domain"/>
    <property type="match status" value="1"/>
</dbReference>
<feature type="domain" description="FAD-dependent oxidoreductase 2 FAD-binding" evidence="5">
    <location>
        <begin position="12"/>
        <end position="548"/>
    </location>
</feature>
<evidence type="ECO:0000256" key="4">
    <source>
        <dbReference type="ARBA" id="ARBA00023002"/>
    </source>
</evidence>